<dbReference type="SUPFAM" id="SSF52833">
    <property type="entry name" value="Thioredoxin-like"/>
    <property type="match status" value="1"/>
</dbReference>
<accession>A0A7S1QLN9</accession>
<dbReference type="InterPro" id="IPR000889">
    <property type="entry name" value="Glutathione_peroxidase"/>
</dbReference>
<dbReference type="PANTHER" id="PTHR11592">
    <property type="entry name" value="GLUTATHIONE PEROXIDASE"/>
    <property type="match status" value="1"/>
</dbReference>
<dbReference type="PROSITE" id="PS00763">
    <property type="entry name" value="GLUTATHIONE_PEROXID_2"/>
    <property type="match status" value="1"/>
</dbReference>
<proteinExistence type="inferred from homology"/>
<evidence type="ECO:0000256" key="3">
    <source>
        <dbReference type="ARBA" id="ARBA00023002"/>
    </source>
</evidence>
<dbReference type="InterPro" id="IPR029760">
    <property type="entry name" value="GPX_CS"/>
</dbReference>
<dbReference type="GO" id="GO:0006979">
    <property type="term" value="P:response to oxidative stress"/>
    <property type="evidence" value="ECO:0007669"/>
    <property type="project" value="InterPro"/>
</dbReference>
<keyword evidence="2 4" id="KW-0575">Peroxidase</keyword>
<evidence type="ECO:0000313" key="6">
    <source>
        <dbReference type="EMBL" id="CAD9142532.1"/>
    </source>
</evidence>
<evidence type="ECO:0000256" key="4">
    <source>
        <dbReference type="RuleBase" id="RU000499"/>
    </source>
</evidence>
<keyword evidence="5" id="KW-0812">Transmembrane</keyword>
<dbReference type="EMBL" id="HBGF01042503">
    <property type="protein sequence ID" value="CAD9142532.1"/>
    <property type="molecule type" value="Transcribed_RNA"/>
</dbReference>
<gene>
    <name evidence="6" type="ORF">NDES1114_LOCUS28457</name>
</gene>
<protein>
    <recommendedName>
        <fullName evidence="4">Glutathione peroxidase</fullName>
    </recommendedName>
</protein>
<evidence type="ECO:0000256" key="1">
    <source>
        <dbReference type="ARBA" id="ARBA00006926"/>
    </source>
</evidence>
<dbReference type="CDD" id="cd00340">
    <property type="entry name" value="GSH_Peroxidase"/>
    <property type="match status" value="1"/>
</dbReference>
<dbReference type="Gene3D" id="3.40.30.10">
    <property type="entry name" value="Glutaredoxin"/>
    <property type="match status" value="1"/>
</dbReference>
<keyword evidence="5" id="KW-1133">Transmembrane helix</keyword>
<organism evidence="6">
    <name type="scientific">Neobodo designis</name>
    <name type="common">Flagellated protozoan</name>
    <name type="synonym">Bodo designis</name>
    <dbReference type="NCBI Taxonomy" id="312471"/>
    <lineage>
        <taxon>Eukaryota</taxon>
        <taxon>Discoba</taxon>
        <taxon>Euglenozoa</taxon>
        <taxon>Kinetoplastea</taxon>
        <taxon>Metakinetoplastina</taxon>
        <taxon>Neobodonida</taxon>
        <taxon>Neobodo</taxon>
    </lineage>
</organism>
<dbReference type="PRINTS" id="PR01011">
    <property type="entry name" value="GLUTPROXDASE"/>
</dbReference>
<dbReference type="AlphaFoldDB" id="A0A7S1QLN9"/>
<dbReference type="InterPro" id="IPR036249">
    <property type="entry name" value="Thioredoxin-like_sf"/>
</dbReference>
<feature type="transmembrane region" description="Helical" evidence="5">
    <location>
        <begin position="20"/>
        <end position="38"/>
    </location>
</feature>
<name>A0A7S1QLN9_NEODS</name>
<dbReference type="Pfam" id="PF00255">
    <property type="entry name" value="GSHPx"/>
    <property type="match status" value="1"/>
</dbReference>
<reference evidence="6" key="1">
    <citation type="submission" date="2021-01" db="EMBL/GenBank/DDBJ databases">
        <authorList>
            <person name="Corre E."/>
            <person name="Pelletier E."/>
            <person name="Niang G."/>
            <person name="Scheremetjew M."/>
            <person name="Finn R."/>
            <person name="Kale V."/>
            <person name="Holt S."/>
            <person name="Cochrane G."/>
            <person name="Meng A."/>
            <person name="Brown T."/>
            <person name="Cohen L."/>
        </authorList>
    </citation>
    <scope>NUCLEOTIDE SEQUENCE</scope>
    <source>
        <strain evidence="6">CCAP 1951/1</strain>
    </source>
</reference>
<comment type="similarity">
    <text evidence="1 4">Belongs to the glutathione peroxidase family.</text>
</comment>
<evidence type="ECO:0000256" key="2">
    <source>
        <dbReference type="ARBA" id="ARBA00022559"/>
    </source>
</evidence>
<dbReference type="GO" id="GO:0004601">
    <property type="term" value="F:peroxidase activity"/>
    <property type="evidence" value="ECO:0007669"/>
    <property type="project" value="UniProtKB-KW"/>
</dbReference>
<keyword evidence="3 4" id="KW-0560">Oxidoreductase</keyword>
<dbReference type="PROSITE" id="PS51355">
    <property type="entry name" value="GLUTATHIONE_PEROXID_3"/>
    <property type="match status" value="1"/>
</dbReference>
<evidence type="ECO:0000256" key="5">
    <source>
        <dbReference type="SAM" id="Phobius"/>
    </source>
</evidence>
<dbReference type="PANTHER" id="PTHR11592:SF78">
    <property type="entry name" value="GLUTATHIONE PEROXIDASE"/>
    <property type="match status" value="1"/>
</dbReference>
<sequence>MRSDARREKEARSTRVKLTLAMIAASVVLATIIVWTVIDRASRTKVRTSNATIGHNNLALGAIFAGNQNAVLAVSRLQRQQQLQPSAAPLAPYAPGTNVYEGVTADLLTGGAVDLGTAFDGIVTLVVNVASHCGFTESNYKELEALQRRFRGTHKFSVLAFPCNQFGAQEAGTPQEIMHFARRDKGATFPLYEKVEVNGAHAHPLYARLKAAAGVPDIEWNFGKFLVSGDGRHVQYFKHDAPFAPIAQAVEELLSGNASP</sequence>
<keyword evidence="5" id="KW-0472">Membrane</keyword>